<dbReference type="STRING" id="402676.B6K6P4"/>
<comment type="subcellular location">
    <subcellularLocation>
        <location evidence="2">Cytoplasm</location>
    </subcellularLocation>
    <subcellularLocation>
        <location evidence="1">Nucleus</location>
    </subcellularLocation>
</comment>
<feature type="compositionally biased region" description="Polar residues" evidence="9">
    <location>
        <begin position="183"/>
        <end position="205"/>
    </location>
</feature>
<feature type="region of interest" description="Disordered" evidence="9">
    <location>
        <begin position="183"/>
        <end position="276"/>
    </location>
</feature>
<keyword evidence="8" id="KW-0539">Nucleus</keyword>
<dbReference type="GO" id="GO:0005737">
    <property type="term" value="C:cytoplasm"/>
    <property type="evidence" value="ECO:0007669"/>
    <property type="project" value="UniProtKB-SubCell"/>
</dbReference>
<evidence type="ECO:0000313" key="10">
    <source>
        <dbReference type="EMBL" id="EEB09198.1"/>
    </source>
</evidence>
<evidence type="ECO:0000313" key="12">
    <source>
        <dbReference type="Proteomes" id="UP000001744"/>
    </source>
</evidence>
<evidence type="ECO:0000256" key="8">
    <source>
        <dbReference type="ARBA" id="ARBA00023242"/>
    </source>
</evidence>
<reference evidence="10 12" key="1">
    <citation type="journal article" date="2011" name="Science">
        <title>Comparative functional genomics of the fission yeasts.</title>
        <authorList>
            <person name="Rhind N."/>
            <person name="Chen Z."/>
            <person name="Yassour M."/>
            <person name="Thompson D.A."/>
            <person name="Haas B.J."/>
            <person name="Habib N."/>
            <person name="Wapinski I."/>
            <person name="Roy S."/>
            <person name="Lin M.F."/>
            <person name="Heiman D.I."/>
            <person name="Young S.K."/>
            <person name="Furuya K."/>
            <person name="Guo Y."/>
            <person name="Pidoux A."/>
            <person name="Chen H.M."/>
            <person name="Robbertse B."/>
            <person name="Goldberg J.M."/>
            <person name="Aoki K."/>
            <person name="Bayne E.H."/>
            <person name="Berlin A.M."/>
            <person name="Desjardins C.A."/>
            <person name="Dobbs E."/>
            <person name="Dukaj L."/>
            <person name="Fan L."/>
            <person name="FitzGerald M.G."/>
            <person name="French C."/>
            <person name="Gujja S."/>
            <person name="Hansen K."/>
            <person name="Keifenheim D."/>
            <person name="Levin J.Z."/>
            <person name="Mosher R.A."/>
            <person name="Mueller C.A."/>
            <person name="Pfiffner J."/>
            <person name="Priest M."/>
            <person name="Russ C."/>
            <person name="Smialowska A."/>
            <person name="Swoboda P."/>
            <person name="Sykes S.M."/>
            <person name="Vaughn M."/>
            <person name="Vengrova S."/>
            <person name="Yoder R."/>
            <person name="Zeng Q."/>
            <person name="Allshire R."/>
            <person name="Baulcombe D."/>
            <person name="Birren B.W."/>
            <person name="Brown W."/>
            <person name="Ekwall K."/>
            <person name="Kellis M."/>
            <person name="Leatherwood J."/>
            <person name="Levin H."/>
            <person name="Margalit H."/>
            <person name="Martienssen R."/>
            <person name="Nieduszynski C.A."/>
            <person name="Spatafora J.W."/>
            <person name="Friedman N."/>
            <person name="Dalgaard J.Z."/>
            <person name="Baumann P."/>
            <person name="Niki H."/>
            <person name="Regev A."/>
            <person name="Nusbaum C."/>
        </authorList>
    </citation>
    <scope>NUCLEOTIDE SEQUENCE [LARGE SCALE GENOMIC DNA]</scope>
    <source>
        <strain evidence="12">yFS275 / FY16936</strain>
    </source>
</reference>
<dbReference type="JaponicusDB" id="SJAG_04381">
    <property type="gene designation" value="nrm1"/>
</dbReference>
<dbReference type="OrthoDB" id="5345625at2759"/>
<protein>
    <submittedName>
        <fullName evidence="10">Negative regulator-MBF</fullName>
    </submittedName>
</protein>
<dbReference type="VEuPathDB" id="FungiDB:SJAG_04381"/>
<feature type="compositionally biased region" description="Polar residues" evidence="9">
    <location>
        <begin position="48"/>
        <end position="67"/>
    </location>
</feature>
<evidence type="ECO:0000256" key="6">
    <source>
        <dbReference type="ARBA" id="ARBA00023015"/>
    </source>
</evidence>
<dbReference type="Pfam" id="PF08528">
    <property type="entry name" value="Whi5"/>
    <property type="match status" value="1"/>
</dbReference>
<dbReference type="HOGENOM" id="CLU_774235_0_0_1"/>
<comment type="similarity">
    <text evidence="3">Belongs to the WHI5/NRM1 family.</text>
</comment>
<name>B6K6P4_SCHJY</name>
<dbReference type="GeneID" id="7050933"/>
<keyword evidence="6" id="KW-0805">Transcription regulation</keyword>
<evidence type="ECO:0000256" key="3">
    <source>
        <dbReference type="ARBA" id="ARBA00006922"/>
    </source>
</evidence>
<keyword evidence="5" id="KW-0678">Repressor</keyword>
<organism evidence="10 12">
    <name type="scientific">Schizosaccharomyces japonicus (strain yFS275 / FY16936)</name>
    <name type="common">Fission yeast</name>
    <dbReference type="NCBI Taxonomy" id="402676"/>
    <lineage>
        <taxon>Eukaryota</taxon>
        <taxon>Fungi</taxon>
        <taxon>Dikarya</taxon>
        <taxon>Ascomycota</taxon>
        <taxon>Taphrinomycotina</taxon>
        <taxon>Schizosaccharomycetes</taxon>
        <taxon>Schizosaccharomycetales</taxon>
        <taxon>Schizosaccharomycetaceae</taxon>
        <taxon>Schizosaccharomyces</taxon>
    </lineage>
</organism>
<keyword evidence="4" id="KW-0963">Cytoplasm</keyword>
<feature type="region of interest" description="Disordered" evidence="9">
    <location>
        <begin position="41"/>
        <end position="71"/>
    </location>
</feature>
<evidence type="ECO:0000256" key="7">
    <source>
        <dbReference type="ARBA" id="ARBA00023163"/>
    </source>
</evidence>
<feature type="region of interest" description="Disordered" evidence="9">
    <location>
        <begin position="311"/>
        <end position="358"/>
    </location>
</feature>
<feature type="compositionally biased region" description="Basic and acidic residues" evidence="9">
    <location>
        <begin position="330"/>
        <end position="340"/>
    </location>
</feature>
<keyword evidence="12" id="KW-1185">Reference proteome</keyword>
<evidence type="ECO:0000256" key="2">
    <source>
        <dbReference type="ARBA" id="ARBA00004496"/>
    </source>
</evidence>
<dbReference type="Proteomes" id="UP000001744">
    <property type="component" value="Unassembled WGS sequence"/>
</dbReference>
<feature type="compositionally biased region" description="Polar residues" evidence="9">
    <location>
        <begin position="221"/>
        <end position="251"/>
    </location>
</feature>
<evidence type="ECO:0000256" key="1">
    <source>
        <dbReference type="ARBA" id="ARBA00004123"/>
    </source>
</evidence>
<evidence type="ECO:0000256" key="5">
    <source>
        <dbReference type="ARBA" id="ARBA00022491"/>
    </source>
</evidence>
<evidence type="ECO:0000313" key="11">
    <source>
        <dbReference type="JaponicusDB" id="SJAG_04381"/>
    </source>
</evidence>
<dbReference type="RefSeq" id="XP_002175491.1">
    <property type="nucleotide sequence ID" value="XM_002175455.2"/>
</dbReference>
<dbReference type="AlphaFoldDB" id="B6K6P4"/>
<evidence type="ECO:0000256" key="4">
    <source>
        <dbReference type="ARBA" id="ARBA00022490"/>
    </source>
</evidence>
<gene>
    <name evidence="11" type="primary">nrm1</name>
    <name evidence="10" type="ORF">SJAG_04381</name>
</gene>
<keyword evidence="7" id="KW-0804">Transcription</keyword>
<proteinExistence type="inferred from homology"/>
<evidence type="ECO:0000256" key="9">
    <source>
        <dbReference type="SAM" id="MobiDB-lite"/>
    </source>
</evidence>
<dbReference type="InterPro" id="IPR013734">
    <property type="entry name" value="TF_Nrm1/Whi5"/>
</dbReference>
<dbReference type="GO" id="GO:0005634">
    <property type="term" value="C:nucleus"/>
    <property type="evidence" value="ECO:0007669"/>
    <property type="project" value="UniProtKB-SubCell"/>
</dbReference>
<dbReference type="EMBL" id="KE651167">
    <property type="protein sequence ID" value="EEB09198.1"/>
    <property type="molecule type" value="Genomic_DNA"/>
</dbReference>
<feature type="compositionally biased region" description="Polar residues" evidence="9">
    <location>
        <begin position="263"/>
        <end position="272"/>
    </location>
</feature>
<sequence>MVEPVERVLGPLTPSKSNVQVLRSTDNHSKLNFDALETENLAPETPSLHRTSNTSDQNEMSTFNASKTCPPKQKRAISDTFSYKVSSCERKSIGNGIRTTDPMYMKSFTINPVRTKHIRPDVPEDIRECAQNLRLRLQLAMYKVQVNQPYSPLRELPIVSRMKLPTVSKTESVTTFWEQKTPVSTTKRPLHMSTPTVSRILQESPSKPPQRVGEQLLTPKGSDTTCSKPTLSSLQNRMLPTDSSPASAYRSQSRRYGIRSSAALMQSASPSTRRLRKSMSLSMVGQKRTSSKADCCSTQGTPTKCYSFSTPLKKSKSVIEERAPNSANSRETRNADKEKPSSSLSAAAHCLTQLGMMR</sequence>
<accession>B6K6P4</accession>